<feature type="region of interest" description="Disordered" evidence="1">
    <location>
        <begin position="158"/>
        <end position="180"/>
    </location>
</feature>
<evidence type="ECO:0000256" key="1">
    <source>
        <dbReference type="SAM" id="MobiDB-lite"/>
    </source>
</evidence>
<name>A0A9W6UEH6_9STRA</name>
<sequence length="460" mass="48621">MDLDFFCSGSNTGMRLLCVSVTTPAANPRGAACGHLGSAAAWIDGVVGVRVGDRARVQVRGHGRAAGDHGRVGFAAAVGVEPRHAARAERAEPEAAVRHGGRVPGLGAAAPAAGRGQALRRGAGRHGGAAALDGHVPERLLALRAGLLRRLERGPAQHGQLRQAHGGGERCTSGLVSGSRGAQQVVNGPRVVMEYDTATAGLLEEEPHNDAESTISEHIVFSGERFVCTTNHSHARVLTLCMPWTSSYFLPYLLAALFSVHSLIAGFALGVNHSMNRTAVATTVAIFSHKVPHRLAITLKWRVSVQRANTLAYVIVAAVHRGHVGGRQLRQGQEQHRAPAVGGRTDALQLHDAARHLPRHGAVRFSEGQQRAGHGGCGTRRGVRQLHLPGVPRALGGEREPRERRRREARALLHGHGQHGGAGRVGIAAAHCIRTPRAASKESPSGLERVVSNDAITQRA</sequence>
<dbReference type="Proteomes" id="UP001165121">
    <property type="component" value="Unassembled WGS sequence"/>
</dbReference>
<evidence type="ECO:0000256" key="2">
    <source>
        <dbReference type="SAM" id="Phobius"/>
    </source>
</evidence>
<comment type="caution">
    <text evidence="3">The sequence shown here is derived from an EMBL/GenBank/DDBJ whole genome shotgun (WGS) entry which is preliminary data.</text>
</comment>
<evidence type="ECO:0000313" key="3">
    <source>
        <dbReference type="EMBL" id="GMF31783.1"/>
    </source>
</evidence>
<reference evidence="3" key="1">
    <citation type="submission" date="2023-04" db="EMBL/GenBank/DDBJ databases">
        <title>Phytophthora fragariaefolia NBRC 109709.</title>
        <authorList>
            <person name="Ichikawa N."/>
            <person name="Sato H."/>
            <person name="Tonouchi N."/>
        </authorList>
    </citation>
    <scope>NUCLEOTIDE SEQUENCE</scope>
    <source>
        <strain evidence="3">NBRC 109709</strain>
    </source>
</reference>
<keyword evidence="4" id="KW-1185">Reference proteome</keyword>
<organism evidence="3 4">
    <name type="scientific">Phytophthora fragariaefolia</name>
    <dbReference type="NCBI Taxonomy" id="1490495"/>
    <lineage>
        <taxon>Eukaryota</taxon>
        <taxon>Sar</taxon>
        <taxon>Stramenopiles</taxon>
        <taxon>Oomycota</taxon>
        <taxon>Peronosporomycetes</taxon>
        <taxon>Peronosporales</taxon>
        <taxon>Peronosporaceae</taxon>
        <taxon>Phytophthora</taxon>
    </lineage>
</organism>
<proteinExistence type="predicted"/>
<dbReference type="OrthoDB" id="448280at2759"/>
<keyword evidence="2" id="KW-0472">Membrane</keyword>
<keyword evidence="2" id="KW-0812">Transmembrane</keyword>
<dbReference type="AlphaFoldDB" id="A0A9W6UEH6"/>
<dbReference type="EMBL" id="BSXT01000652">
    <property type="protein sequence ID" value="GMF31783.1"/>
    <property type="molecule type" value="Genomic_DNA"/>
</dbReference>
<protein>
    <submittedName>
        <fullName evidence="3">Unnamed protein product</fullName>
    </submittedName>
</protein>
<feature type="transmembrane region" description="Helical" evidence="2">
    <location>
        <begin position="249"/>
        <end position="271"/>
    </location>
</feature>
<keyword evidence="2" id="KW-1133">Transmembrane helix</keyword>
<gene>
    <name evidence="3" type="ORF">Pfra01_000739000</name>
</gene>
<feature type="region of interest" description="Disordered" evidence="1">
    <location>
        <begin position="436"/>
        <end position="460"/>
    </location>
</feature>
<accession>A0A9W6UEH6</accession>
<evidence type="ECO:0000313" key="4">
    <source>
        <dbReference type="Proteomes" id="UP001165121"/>
    </source>
</evidence>